<dbReference type="AlphaFoldDB" id="G8R619"/>
<protein>
    <recommendedName>
        <fullName evidence="3">Nicotinamide mononucleotide adenylyltransferase</fullName>
    </recommendedName>
</protein>
<keyword evidence="2" id="KW-1185">Reference proteome</keyword>
<dbReference type="PATRIC" id="fig|926562.3.peg.1218"/>
<accession>G8R619</accession>
<proteinExistence type="predicted"/>
<dbReference type="HOGENOM" id="CLU_586308_0_0_10"/>
<evidence type="ECO:0000313" key="1">
    <source>
        <dbReference type="EMBL" id="AEV32209.1"/>
    </source>
</evidence>
<evidence type="ECO:0000313" key="2">
    <source>
        <dbReference type="Proteomes" id="UP000005631"/>
    </source>
</evidence>
<dbReference type="eggNOG" id="COG1057">
    <property type="taxonomic scope" value="Bacteria"/>
</dbReference>
<name>G8R619_OWEHD</name>
<dbReference type="EMBL" id="CP003156">
    <property type="protein sequence ID" value="AEV32209.1"/>
    <property type="molecule type" value="Genomic_DNA"/>
</dbReference>
<organism evidence="1 2">
    <name type="scientific">Owenweeksia hongkongensis (strain DSM 17368 / CIP 108786 / JCM 12287 / NRRL B-23963 / UST20020801)</name>
    <dbReference type="NCBI Taxonomy" id="926562"/>
    <lineage>
        <taxon>Bacteria</taxon>
        <taxon>Pseudomonadati</taxon>
        <taxon>Bacteroidota</taxon>
        <taxon>Flavobacteriia</taxon>
        <taxon>Flavobacteriales</taxon>
        <taxon>Owenweeksiaceae</taxon>
        <taxon>Owenweeksia</taxon>
    </lineage>
</organism>
<dbReference type="RefSeq" id="WP_014201569.1">
    <property type="nucleotide sequence ID" value="NC_016599.1"/>
</dbReference>
<gene>
    <name evidence="1" type="ordered locus">Oweho_1204</name>
</gene>
<dbReference type="OrthoDB" id="179386at2"/>
<evidence type="ECO:0008006" key="3">
    <source>
        <dbReference type="Google" id="ProtNLM"/>
    </source>
</evidence>
<sequence length="485" mass="56317">MERVVLTTSQKALKINLNENIYGTFAEIGAGQEVVRHFFRAGGASGTVAKTMSAYDKDFSDAIYGREIDGRYVTEARLRKMLDHEYSLIEQRLSRDKFPNKCYFTFSDTIATINFTKKFKGHGWMGLRFQLDPDQAPNDVIFHVRMKEEEAYLQQETIGIMGVNLIYGCFHIRNNPEELLRSLYDNIAKYKVEIDMVHFEGPEFQSVDNRLMSLQLIKNGMTDAVIFGPEGKNILPAALLYKKNILALRGSFRPATKVNIDMIKKGFGYFVDERKVDRENMVVLFEITLNNLKSEGQIDEQDFLDRAEILCSLGQTVLISNYQQYYKLVEYFTRYTEERMGLIMGVTNLRELFDEKYYRDLKGGILEAFGILYSTDLKLYIYPSQTTPDEEVETSKSVKIHPRLKPLFDYLMFNRRIVDIENYDPEILQIFSRDVLQHIRNGDGQWENALPAYVDNIIRDKELFGYKADSEKSKKDKEIEESEAQ</sequence>
<dbReference type="KEGG" id="oho:Oweho_1204"/>
<dbReference type="Proteomes" id="UP000005631">
    <property type="component" value="Chromosome"/>
</dbReference>
<reference evidence="1 2" key="1">
    <citation type="journal article" date="2012" name="Stand. Genomic Sci.">
        <title>Genome sequence of the orange-pigmented seawater bacterium Owenweeksia hongkongensis type strain (UST20020801(T)).</title>
        <authorList>
            <person name="Riedel T."/>
            <person name="Held B."/>
            <person name="Nolan M."/>
            <person name="Lucas S."/>
            <person name="Lapidus A."/>
            <person name="Tice H."/>
            <person name="Del Rio T.G."/>
            <person name="Cheng J.F."/>
            <person name="Han C."/>
            <person name="Tapia R."/>
            <person name="Goodwin L.A."/>
            <person name="Pitluck S."/>
            <person name="Liolios K."/>
            <person name="Mavromatis K."/>
            <person name="Pagani I."/>
            <person name="Ivanova N."/>
            <person name="Mikhailova N."/>
            <person name="Pati A."/>
            <person name="Chen A."/>
            <person name="Palaniappan K."/>
            <person name="Rohde M."/>
            <person name="Tindall B.J."/>
            <person name="Detter J.C."/>
            <person name="Goker M."/>
            <person name="Woyke T."/>
            <person name="Bristow J."/>
            <person name="Eisen J.A."/>
            <person name="Markowitz V."/>
            <person name="Hugenholtz P."/>
            <person name="Klenk H.P."/>
            <person name="Kyrpides N.C."/>
        </authorList>
    </citation>
    <scope>NUCLEOTIDE SEQUENCE</scope>
    <source>
        <strain evidence="2">DSM 17368 / JCM 12287 / NRRL B-23963</strain>
    </source>
</reference>
<dbReference type="STRING" id="926562.Oweho_1204"/>